<dbReference type="Gene3D" id="3.40.50.300">
    <property type="entry name" value="P-loop containing nucleotide triphosphate hydrolases"/>
    <property type="match status" value="1"/>
</dbReference>
<proteinExistence type="predicted"/>
<dbReference type="AlphaFoldDB" id="K0TQH1"/>
<dbReference type="EMBL" id="AGNL01002574">
    <property type="protein sequence ID" value="EJK76037.1"/>
    <property type="molecule type" value="Genomic_DNA"/>
</dbReference>
<dbReference type="OrthoDB" id="41409at2759"/>
<dbReference type="Proteomes" id="UP000266841">
    <property type="component" value="Unassembled WGS sequence"/>
</dbReference>
<feature type="compositionally biased region" description="Basic and acidic residues" evidence="1">
    <location>
        <begin position="379"/>
        <end position="388"/>
    </location>
</feature>
<reference evidence="2 3" key="1">
    <citation type="journal article" date="2012" name="Genome Biol.">
        <title>Genome and low-iron response of an oceanic diatom adapted to chronic iron limitation.</title>
        <authorList>
            <person name="Lommer M."/>
            <person name="Specht M."/>
            <person name="Roy A.S."/>
            <person name="Kraemer L."/>
            <person name="Andreson R."/>
            <person name="Gutowska M.A."/>
            <person name="Wolf J."/>
            <person name="Bergner S.V."/>
            <person name="Schilhabel M.B."/>
            <person name="Klostermeier U.C."/>
            <person name="Beiko R.G."/>
            <person name="Rosenstiel P."/>
            <person name="Hippler M."/>
            <person name="Laroche J."/>
        </authorList>
    </citation>
    <scope>NUCLEOTIDE SEQUENCE [LARGE SCALE GENOMIC DNA]</scope>
    <source>
        <strain evidence="2 3">CCMP1005</strain>
    </source>
</reference>
<evidence type="ECO:0000256" key="1">
    <source>
        <dbReference type="SAM" id="MobiDB-lite"/>
    </source>
</evidence>
<name>K0TQH1_THAOC</name>
<feature type="region of interest" description="Disordered" evidence="1">
    <location>
        <begin position="359"/>
        <end position="400"/>
    </location>
</feature>
<feature type="compositionally biased region" description="Acidic residues" evidence="1">
    <location>
        <begin position="95"/>
        <end position="115"/>
    </location>
</feature>
<dbReference type="PANTHER" id="PTHR36978">
    <property type="entry name" value="P-LOOP CONTAINING NUCLEOTIDE TRIPHOSPHATE HYDROLASE"/>
    <property type="match status" value="1"/>
</dbReference>
<evidence type="ECO:0008006" key="4">
    <source>
        <dbReference type="Google" id="ProtNLM"/>
    </source>
</evidence>
<evidence type="ECO:0000313" key="3">
    <source>
        <dbReference type="Proteomes" id="UP000266841"/>
    </source>
</evidence>
<dbReference type="PANTHER" id="PTHR36978:SF4">
    <property type="entry name" value="P-LOOP CONTAINING NUCLEOSIDE TRIPHOSPHATE HYDROLASE PROTEIN"/>
    <property type="match status" value="1"/>
</dbReference>
<dbReference type="Pfam" id="PF17784">
    <property type="entry name" value="Sulfotransfer_4"/>
    <property type="match status" value="1"/>
</dbReference>
<evidence type="ECO:0000313" key="2">
    <source>
        <dbReference type="EMBL" id="EJK76037.1"/>
    </source>
</evidence>
<gene>
    <name evidence="2" type="ORF">THAOC_02217</name>
</gene>
<dbReference type="SUPFAM" id="SSF52540">
    <property type="entry name" value="P-loop containing nucleoside triphosphate hydrolases"/>
    <property type="match status" value="1"/>
</dbReference>
<organism evidence="2 3">
    <name type="scientific">Thalassiosira oceanica</name>
    <name type="common">Marine diatom</name>
    <dbReference type="NCBI Taxonomy" id="159749"/>
    <lineage>
        <taxon>Eukaryota</taxon>
        <taxon>Sar</taxon>
        <taxon>Stramenopiles</taxon>
        <taxon>Ochrophyta</taxon>
        <taxon>Bacillariophyta</taxon>
        <taxon>Coscinodiscophyceae</taxon>
        <taxon>Thalassiosirophycidae</taxon>
        <taxon>Thalassiosirales</taxon>
        <taxon>Thalassiosiraceae</taxon>
        <taxon>Thalassiosira</taxon>
    </lineage>
</organism>
<accession>K0TQH1</accession>
<dbReference type="eggNOG" id="ENOG502SC8F">
    <property type="taxonomic scope" value="Eukaryota"/>
</dbReference>
<feature type="compositionally biased region" description="Basic residues" evidence="1">
    <location>
        <begin position="389"/>
        <end position="400"/>
    </location>
</feature>
<sequence>MTANSRDSEGSSRAIGVKIAPKTPVPAVLLLSVVVLAGMSINSSHLKFQRGAIKTLHDESEQRRSAIRKPNVMLHNDTTLSLMASAHRPSTTGETGDDDDELYGTSGDDGDEMELSQETGSKGLFTDSCFKARHDTVHTSKYKTLQPPFINLGFPKMGTSSLHAFFKCGNLTSVHLNCMHGIGSCANCFSKNVAKGRPPLTHCGRADVYAQIDNGRSFPQIDLLEELVRGHPNATFFLTMRSMDKWFHSISHWPPRPNGPHMHTRFRKFNITGLLEVGRGRNVTDFANWYCWHVNRVRDVISKSPLSTLVEVDIEDPTTNVRMEDIFNIPRSCWGQANVNTLIHKDLNMSEITAAKMLTPSKKKLKNKRRKSDDNDDDASNKNDDTVSVRKRKKKKKDKK</sequence>
<comment type="caution">
    <text evidence="2">The sequence shown here is derived from an EMBL/GenBank/DDBJ whole genome shotgun (WGS) entry which is preliminary data.</text>
</comment>
<protein>
    <recommendedName>
        <fullName evidence="4">Sulfotransferase domain-containing protein</fullName>
    </recommendedName>
</protein>
<dbReference type="InterPro" id="IPR040632">
    <property type="entry name" value="Sulfotransfer_4"/>
</dbReference>
<keyword evidence="3" id="KW-1185">Reference proteome</keyword>
<feature type="compositionally biased region" description="Basic residues" evidence="1">
    <location>
        <begin position="361"/>
        <end position="370"/>
    </location>
</feature>
<feature type="region of interest" description="Disordered" evidence="1">
    <location>
        <begin position="85"/>
        <end position="116"/>
    </location>
</feature>
<dbReference type="InterPro" id="IPR027417">
    <property type="entry name" value="P-loop_NTPase"/>
</dbReference>